<dbReference type="RefSeq" id="WP_210007571.1">
    <property type="nucleotide sequence ID" value="NZ_BSEO01000005.1"/>
</dbReference>
<accession>A0A9W6HFY8</accession>
<comment type="subunit">
    <text evidence="10">Homopentamer.</text>
</comment>
<dbReference type="InterPro" id="IPR019823">
    <property type="entry name" value="Mechanosensitive_channel_CS"/>
</dbReference>
<dbReference type="PANTHER" id="PTHR30266">
    <property type="entry name" value="MECHANOSENSITIVE CHANNEL MSCL"/>
    <property type="match status" value="1"/>
</dbReference>
<organism evidence="12 13">
    <name type="scientific">Microbacterium imperiale</name>
    <dbReference type="NCBI Taxonomy" id="33884"/>
    <lineage>
        <taxon>Bacteria</taxon>
        <taxon>Bacillati</taxon>
        <taxon>Actinomycetota</taxon>
        <taxon>Actinomycetes</taxon>
        <taxon>Micrococcales</taxon>
        <taxon>Microbacteriaceae</taxon>
        <taxon>Microbacterium</taxon>
    </lineage>
</organism>
<comment type="similarity">
    <text evidence="2 10">Belongs to the MscL family.</text>
</comment>
<dbReference type="EMBL" id="BSEO01000005">
    <property type="protein sequence ID" value="GLJ79657.1"/>
    <property type="molecule type" value="Genomic_DNA"/>
</dbReference>
<dbReference type="NCBIfam" id="TIGR00220">
    <property type="entry name" value="mscL"/>
    <property type="match status" value="1"/>
</dbReference>
<dbReference type="InterPro" id="IPR036019">
    <property type="entry name" value="MscL_channel"/>
</dbReference>
<dbReference type="InterPro" id="IPR037673">
    <property type="entry name" value="MSC/AndL"/>
</dbReference>
<reference evidence="12" key="1">
    <citation type="journal article" date="2014" name="Int. J. Syst. Evol. Microbiol.">
        <title>Complete genome sequence of Corynebacterium casei LMG S-19264T (=DSM 44701T), isolated from a smear-ripened cheese.</title>
        <authorList>
            <consortium name="US DOE Joint Genome Institute (JGI-PGF)"/>
            <person name="Walter F."/>
            <person name="Albersmeier A."/>
            <person name="Kalinowski J."/>
            <person name="Ruckert C."/>
        </authorList>
    </citation>
    <scope>NUCLEOTIDE SEQUENCE</scope>
    <source>
        <strain evidence="12">VKM Ac-1447</strain>
    </source>
</reference>
<evidence type="ECO:0000313" key="12">
    <source>
        <dbReference type="EMBL" id="GLJ79657.1"/>
    </source>
</evidence>
<dbReference type="GO" id="GO:0005886">
    <property type="term" value="C:plasma membrane"/>
    <property type="evidence" value="ECO:0007669"/>
    <property type="project" value="UniProtKB-SubCell"/>
</dbReference>
<proteinExistence type="inferred from homology"/>
<evidence type="ECO:0000256" key="5">
    <source>
        <dbReference type="ARBA" id="ARBA00022692"/>
    </source>
</evidence>
<keyword evidence="13" id="KW-1185">Reference proteome</keyword>
<keyword evidence="8 10" id="KW-0472">Membrane</keyword>
<comment type="subcellular location">
    <subcellularLocation>
        <location evidence="1 10">Cell membrane</location>
        <topology evidence="1 10">Multi-pass membrane protein</topology>
    </subcellularLocation>
</comment>
<keyword evidence="6 10" id="KW-1133">Transmembrane helix</keyword>
<evidence type="ECO:0000256" key="3">
    <source>
        <dbReference type="ARBA" id="ARBA00022448"/>
    </source>
</evidence>
<feature type="transmembrane region" description="Helical" evidence="10">
    <location>
        <begin position="12"/>
        <end position="35"/>
    </location>
</feature>
<evidence type="ECO:0000256" key="2">
    <source>
        <dbReference type="ARBA" id="ARBA00007254"/>
    </source>
</evidence>
<evidence type="ECO:0000313" key="13">
    <source>
        <dbReference type="Proteomes" id="UP001142317"/>
    </source>
</evidence>
<dbReference type="AlphaFoldDB" id="A0A9W6HFY8"/>
<reference evidence="12" key="2">
    <citation type="submission" date="2023-01" db="EMBL/GenBank/DDBJ databases">
        <authorList>
            <person name="Sun Q."/>
            <person name="Evtushenko L."/>
        </authorList>
    </citation>
    <scope>NUCLEOTIDE SEQUENCE</scope>
    <source>
        <strain evidence="12">VKM Ac-1447</strain>
    </source>
</reference>
<keyword evidence="5 10" id="KW-0812">Transmembrane</keyword>
<dbReference type="PROSITE" id="PS01327">
    <property type="entry name" value="MSCL"/>
    <property type="match status" value="1"/>
</dbReference>
<feature type="region of interest" description="Disordered" evidence="11">
    <location>
        <begin position="135"/>
        <end position="163"/>
    </location>
</feature>
<evidence type="ECO:0000256" key="6">
    <source>
        <dbReference type="ARBA" id="ARBA00022989"/>
    </source>
</evidence>
<evidence type="ECO:0000256" key="11">
    <source>
        <dbReference type="SAM" id="MobiDB-lite"/>
    </source>
</evidence>
<dbReference type="PANTHER" id="PTHR30266:SF2">
    <property type="entry name" value="LARGE-CONDUCTANCE MECHANOSENSITIVE CHANNEL"/>
    <property type="match status" value="1"/>
</dbReference>
<keyword evidence="9 10" id="KW-0407">Ion channel</keyword>
<dbReference type="GO" id="GO:0008381">
    <property type="term" value="F:mechanosensitive monoatomic ion channel activity"/>
    <property type="evidence" value="ECO:0007669"/>
    <property type="project" value="UniProtKB-UniRule"/>
</dbReference>
<evidence type="ECO:0000256" key="10">
    <source>
        <dbReference type="HAMAP-Rule" id="MF_00115"/>
    </source>
</evidence>
<feature type="transmembrane region" description="Helical" evidence="10">
    <location>
        <begin position="74"/>
        <end position="94"/>
    </location>
</feature>
<sequence>MIRGFRDFIMRGNVIDLAVAVVIGGAFTAIVNAIVSSVINPLVALFYQPNADGVAGPTLTGIYGQSVPFPLGDLISAVISFFAVALVVYLVFVVPMNKWKERQAAKAGVVEKAAPLPTEQELLIQIRDLLEQNRTEAPAAAAAPTDGPLRRSQPTTPPAAPSA</sequence>
<name>A0A9W6HFY8_9MICO</name>
<keyword evidence="4 10" id="KW-1003">Cell membrane</keyword>
<dbReference type="SUPFAM" id="SSF81330">
    <property type="entry name" value="Gated mechanosensitive channel"/>
    <property type="match status" value="1"/>
</dbReference>
<dbReference type="Gene3D" id="1.10.1200.120">
    <property type="entry name" value="Large-conductance mechanosensitive channel, MscL, domain 1"/>
    <property type="match status" value="1"/>
</dbReference>
<dbReference type="HAMAP" id="MF_00115">
    <property type="entry name" value="MscL"/>
    <property type="match status" value="1"/>
</dbReference>
<evidence type="ECO:0000256" key="1">
    <source>
        <dbReference type="ARBA" id="ARBA00004651"/>
    </source>
</evidence>
<keyword evidence="7 10" id="KW-0406">Ion transport</keyword>
<comment type="caution">
    <text evidence="12">The sequence shown here is derived from an EMBL/GenBank/DDBJ whole genome shotgun (WGS) entry which is preliminary data.</text>
</comment>
<evidence type="ECO:0000256" key="4">
    <source>
        <dbReference type="ARBA" id="ARBA00022475"/>
    </source>
</evidence>
<evidence type="ECO:0000256" key="9">
    <source>
        <dbReference type="ARBA" id="ARBA00023303"/>
    </source>
</evidence>
<dbReference type="Proteomes" id="UP001142317">
    <property type="component" value="Unassembled WGS sequence"/>
</dbReference>
<evidence type="ECO:0000256" key="7">
    <source>
        <dbReference type="ARBA" id="ARBA00023065"/>
    </source>
</evidence>
<keyword evidence="3 10" id="KW-0813">Transport</keyword>
<evidence type="ECO:0000256" key="8">
    <source>
        <dbReference type="ARBA" id="ARBA00023136"/>
    </source>
</evidence>
<dbReference type="InterPro" id="IPR001185">
    <property type="entry name" value="MS_channel"/>
</dbReference>
<protein>
    <recommendedName>
        <fullName evidence="10">Large-conductance mechanosensitive channel</fullName>
    </recommendedName>
</protein>
<comment type="function">
    <text evidence="10">Channel that opens in response to stretch forces in the membrane lipid bilayer. May participate in the regulation of osmotic pressure changes within the cell.</text>
</comment>
<dbReference type="Pfam" id="PF01741">
    <property type="entry name" value="MscL"/>
    <property type="match status" value="1"/>
</dbReference>
<gene>
    <name evidence="10" type="primary">mscL</name>
    <name evidence="12" type="ORF">GCM10017586_13390</name>
</gene>